<dbReference type="EMBL" id="KE392251">
    <property type="protein sequence ID" value="ESA20371.1"/>
    <property type="molecule type" value="Genomic_DNA"/>
</dbReference>
<protein>
    <submittedName>
        <fullName evidence="2">Uncharacterized protein</fullName>
    </submittedName>
</protein>
<evidence type="ECO:0000313" key="2">
    <source>
        <dbReference type="EMBL" id="ESA20371.1"/>
    </source>
</evidence>
<organism evidence="2">
    <name type="scientific">Rhizophagus irregularis (strain DAOM 181602 / DAOM 197198 / MUCL 43194)</name>
    <name type="common">Arbuscular mycorrhizal fungus</name>
    <name type="synonym">Glomus intraradices</name>
    <dbReference type="NCBI Taxonomy" id="747089"/>
    <lineage>
        <taxon>Eukaryota</taxon>
        <taxon>Fungi</taxon>
        <taxon>Fungi incertae sedis</taxon>
        <taxon>Mucoromycota</taxon>
        <taxon>Glomeromycotina</taxon>
        <taxon>Glomeromycetes</taxon>
        <taxon>Glomerales</taxon>
        <taxon>Glomeraceae</taxon>
        <taxon>Rhizophagus</taxon>
    </lineage>
</organism>
<feature type="region of interest" description="Disordered" evidence="1">
    <location>
        <begin position="1"/>
        <end position="35"/>
    </location>
</feature>
<dbReference type="AlphaFoldDB" id="U9UXN3"/>
<sequence>MHKTGDYTGRKGEDRGNESSPRVTPKGVPVGQSSTEIALPNEIQMSYPLSVIKEDIIRYLKDNRNRRHSAEPVFDIFRSSDNLHYLQSILSKKSRTSNTRLNKPTAKTLDQFIEDMRPVVGKGDVWEEVRKLNRAFYIYATMPERIKLPEDMENMFNIETIDEYSMDDTLTKVFTYGESSRATEIPVWMRGTSHPDIKKEALDLPTTQTPNNDENSNELITMTRKYEGLDKGNAINTFYQSQIP</sequence>
<gene>
    <name evidence="2" type="ORF">GLOINDRAFT_2015</name>
</gene>
<name>U9UXN3_RHIID</name>
<accession>U9UXN3</accession>
<dbReference type="VEuPathDB" id="FungiDB:RhiirFUN_025346"/>
<feature type="compositionally biased region" description="Basic and acidic residues" evidence="1">
    <location>
        <begin position="1"/>
        <end position="17"/>
    </location>
</feature>
<dbReference type="HOGENOM" id="CLU_099548_0_0_1"/>
<proteinExistence type="predicted"/>
<evidence type="ECO:0000256" key="1">
    <source>
        <dbReference type="SAM" id="MobiDB-lite"/>
    </source>
</evidence>
<reference evidence="2" key="1">
    <citation type="submission" date="2013-07" db="EMBL/GenBank/DDBJ databases">
        <title>The genome of an arbuscular mycorrhizal fungus provides insights into the evolution of the oldest plant symbiosis.</title>
        <authorList>
            <consortium name="DOE Joint Genome Institute"/>
            <person name="Tisserant E."/>
            <person name="Malbreil M."/>
            <person name="Kuo A."/>
            <person name="Kohler A."/>
            <person name="Symeonidi A."/>
            <person name="Balestrini R."/>
            <person name="Charron P."/>
            <person name="Duensing N."/>
            <person name="Frei-dit-Frey N."/>
            <person name="Gianinazzi-Pearson V."/>
            <person name="Gilbert B."/>
            <person name="Handa Y."/>
            <person name="Hijri M."/>
            <person name="Kaul R."/>
            <person name="Kawaguchi M."/>
            <person name="Krajinski F."/>
            <person name="Lammers P."/>
            <person name="Lapierre D."/>
            <person name="Masclaux F.G."/>
            <person name="Murat C."/>
            <person name="Morin E."/>
            <person name="Ndikumana S."/>
            <person name="Pagni M."/>
            <person name="Petitpierre D."/>
            <person name="Requena N."/>
            <person name="Rosikiewicz P."/>
            <person name="Riley R."/>
            <person name="Saito K."/>
            <person name="San Clemente H."/>
            <person name="Shapiro H."/>
            <person name="van Tuinen D."/>
            <person name="Becard G."/>
            <person name="Bonfante P."/>
            <person name="Paszkowski U."/>
            <person name="Shachar-Hill Y."/>
            <person name="Young J.P."/>
            <person name="Sanders I.R."/>
            <person name="Henrissat B."/>
            <person name="Rensing S.A."/>
            <person name="Grigoriev I.V."/>
            <person name="Corradi N."/>
            <person name="Roux C."/>
            <person name="Martin F."/>
        </authorList>
    </citation>
    <scope>NUCLEOTIDE SEQUENCE</scope>
    <source>
        <strain evidence="2">DAOM 197198</strain>
    </source>
</reference>